<reference evidence="2 3" key="1">
    <citation type="journal article" date="2019" name="Commun. Biol.">
        <title>The bagworm genome reveals a unique fibroin gene that provides high tensile strength.</title>
        <authorList>
            <person name="Kono N."/>
            <person name="Nakamura H."/>
            <person name="Ohtoshi R."/>
            <person name="Tomita M."/>
            <person name="Numata K."/>
            <person name="Arakawa K."/>
        </authorList>
    </citation>
    <scope>NUCLEOTIDE SEQUENCE [LARGE SCALE GENOMIC DNA]</scope>
</reference>
<evidence type="ECO:0000313" key="3">
    <source>
        <dbReference type="Proteomes" id="UP000299102"/>
    </source>
</evidence>
<gene>
    <name evidence="2" type="ORF">EVAR_85454_1</name>
</gene>
<protein>
    <submittedName>
        <fullName evidence="2">Uncharacterized protein</fullName>
    </submittedName>
</protein>
<proteinExistence type="predicted"/>
<organism evidence="2 3">
    <name type="scientific">Eumeta variegata</name>
    <name type="common">Bagworm moth</name>
    <name type="synonym">Eumeta japonica</name>
    <dbReference type="NCBI Taxonomy" id="151549"/>
    <lineage>
        <taxon>Eukaryota</taxon>
        <taxon>Metazoa</taxon>
        <taxon>Ecdysozoa</taxon>
        <taxon>Arthropoda</taxon>
        <taxon>Hexapoda</taxon>
        <taxon>Insecta</taxon>
        <taxon>Pterygota</taxon>
        <taxon>Neoptera</taxon>
        <taxon>Endopterygota</taxon>
        <taxon>Lepidoptera</taxon>
        <taxon>Glossata</taxon>
        <taxon>Ditrysia</taxon>
        <taxon>Tineoidea</taxon>
        <taxon>Psychidae</taxon>
        <taxon>Oiketicinae</taxon>
        <taxon>Eumeta</taxon>
    </lineage>
</organism>
<name>A0A4C1WJ30_EUMVA</name>
<sequence>MQIRLDVRVTRAAAAPPTPDPGDRLQNVAPAQSRRRVLRYKMYIIRKVFTIRAPASRRRRPTRPLCPGADYNFDEQIFVDCVFLPPVRKV</sequence>
<dbReference type="EMBL" id="BGZK01000577">
    <property type="protein sequence ID" value="GBP51241.1"/>
    <property type="molecule type" value="Genomic_DNA"/>
</dbReference>
<feature type="region of interest" description="Disordered" evidence="1">
    <location>
        <begin position="1"/>
        <end position="29"/>
    </location>
</feature>
<accession>A0A4C1WJ30</accession>
<dbReference type="AlphaFoldDB" id="A0A4C1WJ30"/>
<keyword evidence="3" id="KW-1185">Reference proteome</keyword>
<dbReference type="Proteomes" id="UP000299102">
    <property type="component" value="Unassembled WGS sequence"/>
</dbReference>
<evidence type="ECO:0000256" key="1">
    <source>
        <dbReference type="SAM" id="MobiDB-lite"/>
    </source>
</evidence>
<evidence type="ECO:0000313" key="2">
    <source>
        <dbReference type="EMBL" id="GBP51241.1"/>
    </source>
</evidence>
<comment type="caution">
    <text evidence="2">The sequence shown here is derived from an EMBL/GenBank/DDBJ whole genome shotgun (WGS) entry which is preliminary data.</text>
</comment>